<dbReference type="Pfam" id="PF03666">
    <property type="entry name" value="NPR3"/>
    <property type="match status" value="1"/>
</dbReference>
<feature type="compositionally biased region" description="Low complexity" evidence="3">
    <location>
        <begin position="691"/>
        <end position="703"/>
    </location>
</feature>
<dbReference type="GO" id="GO:0038202">
    <property type="term" value="P:TORC1 signaling"/>
    <property type="evidence" value="ECO:0007669"/>
    <property type="project" value="TreeGrafter"/>
</dbReference>
<dbReference type="HOGENOM" id="CLU_021922_0_0_1"/>
<feature type="compositionally biased region" description="Basic and acidic residues" evidence="3">
    <location>
        <begin position="585"/>
        <end position="596"/>
    </location>
</feature>
<feature type="compositionally biased region" description="Acidic residues" evidence="3">
    <location>
        <begin position="709"/>
        <end position="718"/>
    </location>
</feature>
<dbReference type="PANTHER" id="PTHR13153:SF5">
    <property type="entry name" value="GATOR COMPLEX PROTEIN NPRL3"/>
    <property type="match status" value="1"/>
</dbReference>
<keyword evidence="2" id="KW-0732">Signal</keyword>
<feature type="region of interest" description="Disordered" evidence="3">
    <location>
        <begin position="160"/>
        <end position="222"/>
    </location>
</feature>
<dbReference type="PANTHER" id="PTHR13153">
    <property type="entry name" value="CGTHBA PROTEIN -14 GENE PROTEIN"/>
    <property type="match status" value="1"/>
</dbReference>
<dbReference type="eggNOG" id="KOG3830">
    <property type="taxonomic scope" value="Eukaryota"/>
</dbReference>
<comment type="caution">
    <text evidence="5">The sequence shown here is derived from an EMBL/GenBank/DDBJ whole genome shotgun (WGS) entry which is preliminary data.</text>
</comment>
<sequence length="893" mass="100117">MAETLAAIILITTSAKGANLVFRWPPNPVASPRLCRPKPDSDVFIAQIDNPWRASGFTVPTKGNNPNPTATGASSPKRDDKDYANDPEYAWERPSTQRVSFGKDDDNSIYVREYDNLFGYSGEFLASLLCPQSNKCHQKFELIVDDLAFLGHPVAANERGEWEFRPEPTKGSVRGREGKEKKAKEGEGSGKSKSPNPASALAPENGKEGVASSTTTTTAAVKPKKPSWMQKFQLAFVLDLPDPSSSASGNVLKYFDIIYEQVVFTFTAVLFQEQVLSNFVEAECDVLIPMKESFAEQGQPYKEFVNQALQASSIASAMKCVYEAIKTRSIAYVTLNNIPIELQLPPYLDTLLHNDSELDPDSIERPDDEEQQNWGPELSFGWRLPALAPWKSLLLLDGSDELEDPIASLRGPHVSVEDRALAEGLIRFLETASITLSLADMASLLDWDLESQVYPVVRWLVQHRRAKIVDIVNPGLKTIFALPSKFPASLSTLSHQFNQQFNHPAIPSLPRILAAISYSLAQQSNNHFFAAVVQRKELIPMYHDVVLWMLKRELLITLHLRIRIVVTPEIKQRVWRRRQRELVRKRDRERRRERGKGVFGRGGGGGGGTGRGRGRSQWRGGISLSRSHGHGHWHHLDLDLDDFDVSHTAEGPSTSGGSTTTNATSRTPSEVSWLSLLPTQRRTKPTRRLSSSDSRASKGSSISELVIREDEDDEGGLEGEEHRVARSNSSSAYNSYDEYDYDHEYDDYDEGEEDGDGEGDEEEDVFSGDGERVRDEYDDDETEVTTGSEKEDDFTASMINDPGRATPIQRRWLAAMSEGKAPQIKRRFELINQYFDGKRSDDEILYRAEISRRELREVLHAYDPYVPTDFLTSVMNEEFGFEAFGYASVFGGE</sequence>
<dbReference type="OrthoDB" id="18648at2759"/>
<dbReference type="RefSeq" id="XP_002911381.1">
    <property type="nucleotide sequence ID" value="XM_002911335.1"/>
</dbReference>
<feature type="compositionally biased region" description="Polar residues" evidence="3">
    <location>
        <begin position="61"/>
        <end position="74"/>
    </location>
</feature>
<dbReference type="Pfam" id="PF24064">
    <property type="entry name" value="HTH_NPRL3"/>
    <property type="match status" value="1"/>
</dbReference>
<dbReference type="KEGG" id="cci:CC1G_14378"/>
<keyword evidence="6" id="KW-1185">Reference proteome</keyword>
<dbReference type="GO" id="GO:0051321">
    <property type="term" value="P:meiotic cell cycle"/>
    <property type="evidence" value="ECO:0007669"/>
    <property type="project" value="UniProtKB-UniRule"/>
</dbReference>
<comment type="similarity">
    <text evidence="1 2">Belongs to the NPR3 family.</text>
</comment>
<evidence type="ECO:0000313" key="6">
    <source>
        <dbReference type="Proteomes" id="UP000001861"/>
    </source>
</evidence>
<organism evidence="5 6">
    <name type="scientific">Coprinopsis cinerea (strain Okayama-7 / 130 / ATCC MYA-4618 / FGSC 9003)</name>
    <name type="common">Inky cap fungus</name>
    <name type="synonym">Hormographiella aspergillata</name>
    <dbReference type="NCBI Taxonomy" id="240176"/>
    <lineage>
        <taxon>Eukaryota</taxon>
        <taxon>Fungi</taxon>
        <taxon>Dikarya</taxon>
        <taxon>Basidiomycota</taxon>
        <taxon>Agaricomycotina</taxon>
        <taxon>Agaricomycetes</taxon>
        <taxon>Agaricomycetidae</taxon>
        <taxon>Agaricales</taxon>
        <taxon>Agaricineae</taxon>
        <taxon>Psathyrellaceae</taxon>
        <taxon>Coprinopsis</taxon>
    </lineage>
</organism>
<evidence type="ECO:0000259" key="4">
    <source>
        <dbReference type="Pfam" id="PF24064"/>
    </source>
</evidence>
<feature type="region of interest" description="Disordered" evidence="3">
    <location>
        <begin position="647"/>
        <end position="801"/>
    </location>
</feature>
<feature type="region of interest" description="Disordered" evidence="3">
    <location>
        <begin position="56"/>
        <end position="87"/>
    </location>
</feature>
<dbReference type="InterPro" id="IPR056603">
    <property type="entry name" value="HTH_NPRL3"/>
</dbReference>
<dbReference type="Proteomes" id="UP000001861">
    <property type="component" value="Unassembled WGS sequence"/>
</dbReference>
<dbReference type="FunCoup" id="D6RLY8">
    <property type="interactions" value="106"/>
</dbReference>
<name>D6RLY8_COPC7</name>
<dbReference type="GO" id="GO:1904262">
    <property type="term" value="P:negative regulation of TORC1 signaling"/>
    <property type="evidence" value="ECO:0007669"/>
    <property type="project" value="TreeGrafter"/>
</dbReference>
<feature type="compositionally biased region" description="Gly residues" evidence="3">
    <location>
        <begin position="597"/>
        <end position="611"/>
    </location>
</feature>
<evidence type="ECO:0000256" key="1">
    <source>
        <dbReference type="ARBA" id="ARBA00010546"/>
    </source>
</evidence>
<reference evidence="5 6" key="1">
    <citation type="journal article" date="2010" name="Proc. Natl. Acad. Sci. U.S.A.">
        <title>Insights into evolution of multicellular fungi from the assembled chromosomes of the mushroom Coprinopsis cinerea (Coprinus cinereus).</title>
        <authorList>
            <person name="Stajich J.E."/>
            <person name="Wilke S.K."/>
            <person name="Ahren D."/>
            <person name="Au C.H."/>
            <person name="Birren B.W."/>
            <person name="Borodovsky M."/>
            <person name="Burns C."/>
            <person name="Canback B."/>
            <person name="Casselton L.A."/>
            <person name="Cheng C.K."/>
            <person name="Deng J."/>
            <person name="Dietrich F.S."/>
            <person name="Fargo D.C."/>
            <person name="Farman M.L."/>
            <person name="Gathman A.C."/>
            <person name="Goldberg J."/>
            <person name="Guigo R."/>
            <person name="Hoegger P.J."/>
            <person name="Hooker J.B."/>
            <person name="Huggins A."/>
            <person name="James T.Y."/>
            <person name="Kamada T."/>
            <person name="Kilaru S."/>
            <person name="Kodira C."/>
            <person name="Kues U."/>
            <person name="Kupfer D."/>
            <person name="Kwan H.S."/>
            <person name="Lomsadze A."/>
            <person name="Li W."/>
            <person name="Lilly W.W."/>
            <person name="Ma L.J."/>
            <person name="Mackey A.J."/>
            <person name="Manning G."/>
            <person name="Martin F."/>
            <person name="Muraguchi H."/>
            <person name="Natvig D.O."/>
            <person name="Palmerini H."/>
            <person name="Ramesh M.A."/>
            <person name="Rehmeyer C.J."/>
            <person name="Roe B.A."/>
            <person name="Shenoy N."/>
            <person name="Stanke M."/>
            <person name="Ter-Hovhannisyan V."/>
            <person name="Tunlid A."/>
            <person name="Velagapudi R."/>
            <person name="Vision T.J."/>
            <person name="Zeng Q."/>
            <person name="Zolan M.E."/>
            <person name="Pukkila P.J."/>
        </authorList>
    </citation>
    <scope>NUCLEOTIDE SEQUENCE [LARGE SCALE GENOMIC DNA]</scope>
    <source>
        <strain evidence="6">Okayama-7 / 130 / ATCC MYA-4618 / FGSC 9003</strain>
    </source>
</reference>
<gene>
    <name evidence="5" type="ORF">CC1G_14378</name>
</gene>
<comment type="function">
    <text evidence="2">Mediates inactivation of the TORC1 complex in response to amino acid starvation. Required for meiotic nuclear division.</text>
</comment>
<evidence type="ECO:0000256" key="2">
    <source>
        <dbReference type="RuleBase" id="RU368069"/>
    </source>
</evidence>
<dbReference type="VEuPathDB" id="FungiDB:CC1G_14378"/>
<feature type="region of interest" description="Disordered" evidence="3">
    <location>
        <begin position="585"/>
        <end position="624"/>
    </location>
</feature>
<keyword evidence="2" id="KW-0469">Meiosis</keyword>
<feature type="domain" description="GATOR1 complex protein NPRL3 C-terminal HTH" evidence="4">
    <location>
        <begin position="806"/>
        <end position="866"/>
    </location>
</feature>
<dbReference type="GeneID" id="9380077"/>
<evidence type="ECO:0000256" key="3">
    <source>
        <dbReference type="SAM" id="MobiDB-lite"/>
    </source>
</evidence>
<feature type="compositionally biased region" description="Basic and acidic residues" evidence="3">
    <location>
        <begin position="160"/>
        <end position="190"/>
    </location>
</feature>
<protein>
    <recommendedName>
        <fullName evidence="2">Nitrogen permease regulator 3</fullName>
    </recommendedName>
    <alternativeName>
        <fullName evidence="2">Required for meiotic nuclear division protein 11</fullName>
    </alternativeName>
</protein>
<dbReference type="InterPro" id="IPR005365">
    <property type="entry name" value="Npr3"/>
</dbReference>
<proteinExistence type="inferred from homology"/>
<evidence type="ECO:0000313" key="5">
    <source>
        <dbReference type="EMBL" id="EFI27887.1"/>
    </source>
</evidence>
<dbReference type="AlphaFoldDB" id="D6RLY8"/>
<feature type="compositionally biased region" description="Acidic residues" evidence="3">
    <location>
        <begin position="737"/>
        <end position="766"/>
    </location>
</feature>
<dbReference type="GO" id="GO:0005774">
    <property type="term" value="C:vacuolar membrane"/>
    <property type="evidence" value="ECO:0007669"/>
    <property type="project" value="UniProtKB-SubCell"/>
</dbReference>
<dbReference type="EMBL" id="AACS02000004">
    <property type="protein sequence ID" value="EFI27887.1"/>
    <property type="molecule type" value="Genomic_DNA"/>
</dbReference>
<feature type="compositionally biased region" description="Low complexity" evidence="3">
    <location>
        <begin position="647"/>
        <end position="670"/>
    </location>
</feature>
<accession>D6RLY8</accession>
<dbReference type="GO" id="GO:0010508">
    <property type="term" value="P:positive regulation of autophagy"/>
    <property type="evidence" value="ECO:0007669"/>
    <property type="project" value="TreeGrafter"/>
</dbReference>
<dbReference type="GO" id="GO:0034198">
    <property type="term" value="P:cellular response to amino acid starvation"/>
    <property type="evidence" value="ECO:0007669"/>
    <property type="project" value="TreeGrafter"/>
</dbReference>
<feature type="compositionally biased region" description="Low complexity" evidence="3">
    <location>
        <begin position="210"/>
        <end position="221"/>
    </location>
</feature>
<feature type="compositionally biased region" description="Low complexity" evidence="3">
    <location>
        <begin position="615"/>
        <end position="624"/>
    </location>
</feature>
<dbReference type="InParanoid" id="D6RLY8"/>
<dbReference type="STRING" id="240176.D6RLY8"/>
<comment type="subcellular location">
    <subcellularLocation>
        <location evidence="2">Vacuole membrane</location>
        <topology evidence="2">Peripheral membrane protein</topology>
    </subcellularLocation>
</comment>
<feature type="compositionally biased region" description="Low complexity" evidence="3">
    <location>
        <begin position="727"/>
        <end position="736"/>
    </location>
</feature>
<dbReference type="GO" id="GO:1990130">
    <property type="term" value="C:GATOR1 complex"/>
    <property type="evidence" value="ECO:0007669"/>
    <property type="project" value="TreeGrafter"/>
</dbReference>
<dbReference type="OMA" id="RTDYVWK"/>